<reference evidence="2 3" key="1">
    <citation type="submission" date="2024-02" db="EMBL/GenBank/DDBJ databases">
        <title>Discinaceae phylogenomics.</title>
        <authorList>
            <person name="Dirks A.C."/>
            <person name="James T.Y."/>
        </authorList>
    </citation>
    <scope>NUCLEOTIDE SEQUENCE [LARGE SCALE GENOMIC DNA]</scope>
    <source>
        <strain evidence="2 3">ACD0624</strain>
    </source>
</reference>
<keyword evidence="3" id="KW-1185">Reference proteome</keyword>
<feature type="signal peptide" evidence="1">
    <location>
        <begin position="1"/>
        <end position="17"/>
    </location>
</feature>
<dbReference type="EMBL" id="JBBBZM010000010">
    <property type="protein sequence ID" value="KAL0639612.1"/>
    <property type="molecule type" value="Genomic_DNA"/>
</dbReference>
<evidence type="ECO:0000313" key="3">
    <source>
        <dbReference type="Proteomes" id="UP001447188"/>
    </source>
</evidence>
<organism evidence="2 3">
    <name type="scientific">Discina gigas</name>
    <dbReference type="NCBI Taxonomy" id="1032678"/>
    <lineage>
        <taxon>Eukaryota</taxon>
        <taxon>Fungi</taxon>
        <taxon>Dikarya</taxon>
        <taxon>Ascomycota</taxon>
        <taxon>Pezizomycotina</taxon>
        <taxon>Pezizomycetes</taxon>
        <taxon>Pezizales</taxon>
        <taxon>Discinaceae</taxon>
        <taxon>Discina</taxon>
    </lineage>
</organism>
<name>A0ABR3GV63_9PEZI</name>
<feature type="chain" id="PRO_5046855381" evidence="1">
    <location>
        <begin position="18"/>
        <end position="149"/>
    </location>
</feature>
<keyword evidence="1" id="KW-0732">Signal</keyword>
<accession>A0ABR3GV63</accession>
<dbReference type="Proteomes" id="UP001447188">
    <property type="component" value="Unassembled WGS sequence"/>
</dbReference>
<evidence type="ECO:0000313" key="2">
    <source>
        <dbReference type="EMBL" id="KAL0639612.1"/>
    </source>
</evidence>
<comment type="caution">
    <text evidence="2">The sequence shown here is derived from an EMBL/GenBank/DDBJ whole genome shotgun (WGS) entry which is preliminary data.</text>
</comment>
<proteinExistence type="predicted"/>
<gene>
    <name evidence="2" type="ORF">Q9L58_001442</name>
</gene>
<sequence length="149" mass="16047">MKFFTFILLAFLSSILAAPLLDSSNEINYSNNPFADEDAVRLHCDTSPTSPLTGDILTSATKLFHKPGFCHQDSSRGSNCTMLVKSESASVGICGDNEPVIQCALIGRLVLELTMKCAFLFGDGRFRAGGKVAWGHGNTKIALYQSPKA</sequence>
<evidence type="ECO:0000256" key="1">
    <source>
        <dbReference type="SAM" id="SignalP"/>
    </source>
</evidence>
<protein>
    <submittedName>
        <fullName evidence="2">Uncharacterized protein</fullName>
    </submittedName>
</protein>